<accession>A0AAV2Z406</accession>
<evidence type="ECO:0008006" key="11">
    <source>
        <dbReference type="Google" id="ProtNLM"/>
    </source>
</evidence>
<evidence type="ECO:0000256" key="3">
    <source>
        <dbReference type="ARBA" id="ARBA00022801"/>
    </source>
</evidence>
<dbReference type="SUPFAM" id="SSF49562">
    <property type="entry name" value="C2 domain (Calcium/lipid-binding domain, CaLB)"/>
    <property type="match status" value="1"/>
</dbReference>
<dbReference type="InterPro" id="IPR029023">
    <property type="entry name" value="Tensin_phosphatase"/>
</dbReference>
<dbReference type="Pfam" id="PF22784">
    <property type="entry name" value="PTP-SAK"/>
    <property type="match status" value="1"/>
</dbReference>
<dbReference type="Gene3D" id="2.60.40.1110">
    <property type="match status" value="1"/>
</dbReference>
<feature type="compositionally biased region" description="Low complexity" evidence="4">
    <location>
        <begin position="533"/>
        <end position="543"/>
    </location>
</feature>
<dbReference type="InterPro" id="IPR000387">
    <property type="entry name" value="Tyr_Pase_dom"/>
</dbReference>
<dbReference type="InterPro" id="IPR001849">
    <property type="entry name" value="PH_domain"/>
</dbReference>
<feature type="domain" description="PH" evidence="5">
    <location>
        <begin position="382"/>
        <end position="485"/>
    </location>
</feature>
<feature type="domain" description="C2 tensin-type" evidence="8">
    <location>
        <begin position="206"/>
        <end position="348"/>
    </location>
</feature>
<comment type="caution">
    <text evidence="9">The sequence shown here is derived from an EMBL/GenBank/DDBJ whole genome shotgun (WGS) entry which is preliminary data.</text>
</comment>
<keyword evidence="2" id="KW-0963">Cytoplasm</keyword>
<dbReference type="InterPro" id="IPR057023">
    <property type="entry name" value="PTP-SAK"/>
</dbReference>
<dbReference type="AlphaFoldDB" id="A0AAV2Z406"/>
<evidence type="ECO:0000259" key="8">
    <source>
        <dbReference type="PROSITE" id="PS51182"/>
    </source>
</evidence>
<evidence type="ECO:0000256" key="2">
    <source>
        <dbReference type="ARBA" id="ARBA00022490"/>
    </source>
</evidence>
<evidence type="ECO:0000259" key="7">
    <source>
        <dbReference type="PROSITE" id="PS51181"/>
    </source>
</evidence>
<dbReference type="InterPro" id="IPR035892">
    <property type="entry name" value="C2_domain_sf"/>
</dbReference>
<feature type="domain" description="Tyrosine specific protein phosphatases" evidence="6">
    <location>
        <begin position="97"/>
        <end position="181"/>
    </location>
</feature>
<protein>
    <recommendedName>
        <fullName evidence="11">Phosphatidylinositol-3,4,5-trisphosphate 3-phosphatase</fullName>
    </recommendedName>
</protein>
<feature type="domain" description="Phosphatase tensin-type" evidence="7">
    <location>
        <begin position="13"/>
        <end position="193"/>
    </location>
</feature>
<dbReference type="SMART" id="SM00233">
    <property type="entry name" value="PH"/>
    <property type="match status" value="1"/>
</dbReference>
<reference evidence="9" key="1">
    <citation type="submission" date="2022-11" db="EMBL/GenBank/DDBJ databases">
        <authorList>
            <person name="Morgan W.R."/>
            <person name="Tartar A."/>
        </authorList>
    </citation>
    <scope>NUCLEOTIDE SEQUENCE</scope>
    <source>
        <strain evidence="9">ARSEF 373</strain>
    </source>
</reference>
<evidence type="ECO:0000313" key="9">
    <source>
        <dbReference type="EMBL" id="DBA00510.1"/>
    </source>
</evidence>
<dbReference type="PROSITE" id="PS51182">
    <property type="entry name" value="C2_TENSIN"/>
    <property type="match status" value="1"/>
</dbReference>
<dbReference type="PROSITE" id="PS51181">
    <property type="entry name" value="PPASE_TENSIN"/>
    <property type="match status" value="1"/>
</dbReference>
<dbReference type="PROSITE" id="PS50056">
    <property type="entry name" value="TYR_PHOSPHATASE_2"/>
    <property type="match status" value="1"/>
</dbReference>
<dbReference type="EMBL" id="DAKRPA010000062">
    <property type="protein sequence ID" value="DBA00510.1"/>
    <property type="molecule type" value="Genomic_DNA"/>
</dbReference>
<evidence type="ECO:0000313" key="10">
    <source>
        <dbReference type="Proteomes" id="UP001146120"/>
    </source>
</evidence>
<sequence>MKALRAAVSGTRNRYNQGGYDLDLTYITPKLIAMGYPASGVEKTYRNDISEVASFLNAQHPNAYRVFNLSERKYDYSKFEGRVSECGFPDHHPPPLQVLLDIMNDMMAWTARSQNNVLVVHCMAGKGRTGVVCSCYLLLTGYYGDIFALKRERQLRERANHAIQDFWTARGQGVRYPSQAMYIYYFIKVLRRLGRTPVQIPRLLPAKRLLLKRVIFHGIPDYDAAPRGGCTPFLQVLPAPSQHVKTDLLYNSSWKKPVFETYVPDDRGTIVYEINCVIQGDTLIRCFHANTFSMLGKHVVQMFHFTFHTDFFHKECDLYRLSKDDIDGAKGNPRFPDSFQLDCHVAFCDPMPESFHTAPSYEVPGRVPLARHKSESVLPKTEQPLMGWLFKQGGFVKNWKRRWFVAREGRMTYYGGASEPTALGSVDLRGATVDSCSAQEIGARNSDLFYFKLVPSRPGQRIYYFGAESEVEMVRWMSGLGPQTCYGLRPSRNATPNSDQAPVPLVSYRSVRVRNDRDDFVKFSRPVPPSERQQSMPKQQQHQPEPTISSIRVNPPVSSYSPIYNSSVPYTDGTLSPPMSRHSDGSLEAVSGVRASYSNGNRESDLDYDLDRRFLCTTGQPQVVASQPVECHAIASDLKRATMLQELEEDCRSAIYIYSADELYMASRLQRHLRENDNQLSRLHAYVATDSMCEAEAMLVSAILDHFPELLDAMEHNPIMFVRMIAGEEIEVDTVRGKRPLSVLL</sequence>
<evidence type="ECO:0000259" key="6">
    <source>
        <dbReference type="PROSITE" id="PS50056"/>
    </source>
</evidence>
<feature type="region of interest" description="Disordered" evidence="4">
    <location>
        <begin position="488"/>
        <end position="555"/>
    </location>
</feature>
<dbReference type="Gene3D" id="2.30.29.30">
    <property type="entry name" value="Pleckstrin-homology domain (PH domain)/Phosphotyrosine-binding domain (PTB)"/>
    <property type="match status" value="1"/>
</dbReference>
<gene>
    <name evidence="9" type="ORF">N0F65_006414</name>
</gene>
<reference evidence="9" key="2">
    <citation type="journal article" date="2023" name="Microbiol Resour">
        <title>Decontamination and Annotation of the Draft Genome Sequence of the Oomycete Lagenidium giganteum ARSEF 373.</title>
        <authorList>
            <person name="Morgan W.R."/>
            <person name="Tartar A."/>
        </authorList>
    </citation>
    <scope>NUCLEOTIDE SEQUENCE</scope>
    <source>
        <strain evidence="9">ARSEF 373</strain>
    </source>
</reference>
<name>A0AAV2Z406_9STRA</name>
<organism evidence="9 10">
    <name type="scientific">Lagenidium giganteum</name>
    <dbReference type="NCBI Taxonomy" id="4803"/>
    <lineage>
        <taxon>Eukaryota</taxon>
        <taxon>Sar</taxon>
        <taxon>Stramenopiles</taxon>
        <taxon>Oomycota</taxon>
        <taxon>Peronosporomycetes</taxon>
        <taxon>Pythiales</taxon>
        <taxon>Pythiaceae</taxon>
    </lineage>
</organism>
<dbReference type="InterPro" id="IPR051281">
    <property type="entry name" value="Dual-spec_lipid-protein_phosph"/>
</dbReference>
<dbReference type="Gene3D" id="3.90.190.10">
    <property type="entry name" value="Protein tyrosine phosphatase superfamily"/>
    <property type="match status" value="1"/>
</dbReference>
<comment type="subcellular location">
    <subcellularLocation>
        <location evidence="1">Cytoplasm</location>
    </subcellularLocation>
</comment>
<dbReference type="InterPro" id="IPR011993">
    <property type="entry name" value="PH-like_dom_sf"/>
</dbReference>
<dbReference type="InterPro" id="IPR029021">
    <property type="entry name" value="Prot-tyrosine_phosphatase-like"/>
</dbReference>
<evidence type="ECO:0000259" key="5">
    <source>
        <dbReference type="PROSITE" id="PS50003"/>
    </source>
</evidence>
<keyword evidence="10" id="KW-1185">Reference proteome</keyword>
<dbReference type="PANTHER" id="PTHR12305">
    <property type="entry name" value="PHOSPHATASE WITH HOMOLOGY TO TENSIN"/>
    <property type="match status" value="1"/>
</dbReference>
<dbReference type="SUPFAM" id="SSF52799">
    <property type="entry name" value="(Phosphotyrosine protein) phosphatases II"/>
    <property type="match status" value="1"/>
</dbReference>
<dbReference type="Pfam" id="PF10409">
    <property type="entry name" value="PTEN_C2"/>
    <property type="match status" value="1"/>
</dbReference>
<feature type="compositionally biased region" description="Polar residues" evidence="4">
    <location>
        <begin position="544"/>
        <end position="555"/>
    </location>
</feature>
<evidence type="ECO:0000256" key="4">
    <source>
        <dbReference type="SAM" id="MobiDB-lite"/>
    </source>
</evidence>
<dbReference type="PANTHER" id="PTHR12305:SF60">
    <property type="entry name" value="PHOSPHATIDYLINOSITOL 3,4,5-TRISPHOSPHATE 3-PHOSPHATASE TPTE2-RELATED"/>
    <property type="match status" value="1"/>
</dbReference>
<dbReference type="Proteomes" id="UP001146120">
    <property type="component" value="Unassembled WGS sequence"/>
</dbReference>
<dbReference type="GO" id="GO:0005829">
    <property type="term" value="C:cytosol"/>
    <property type="evidence" value="ECO:0007669"/>
    <property type="project" value="TreeGrafter"/>
</dbReference>
<keyword evidence="3" id="KW-0378">Hydrolase</keyword>
<dbReference type="GO" id="GO:0016314">
    <property type="term" value="F:phosphatidylinositol-3,4,5-trisphosphate 3-phosphatase activity"/>
    <property type="evidence" value="ECO:0007669"/>
    <property type="project" value="TreeGrafter"/>
</dbReference>
<dbReference type="SUPFAM" id="SSF50729">
    <property type="entry name" value="PH domain-like"/>
    <property type="match status" value="1"/>
</dbReference>
<feature type="compositionally biased region" description="Basic and acidic residues" evidence="4">
    <location>
        <begin position="513"/>
        <end position="522"/>
    </location>
</feature>
<dbReference type="PROSITE" id="PS50003">
    <property type="entry name" value="PH_DOMAIN"/>
    <property type="match status" value="1"/>
</dbReference>
<proteinExistence type="predicted"/>
<dbReference type="CDD" id="cd14497">
    <property type="entry name" value="PTP_PTEN-like"/>
    <property type="match status" value="1"/>
</dbReference>
<evidence type="ECO:0000256" key="1">
    <source>
        <dbReference type="ARBA" id="ARBA00004496"/>
    </source>
</evidence>
<dbReference type="PROSITE" id="PS00383">
    <property type="entry name" value="TYR_PHOSPHATASE_1"/>
    <property type="match status" value="1"/>
</dbReference>
<dbReference type="InterPro" id="IPR016130">
    <property type="entry name" value="Tyr_Pase_AS"/>
</dbReference>
<dbReference type="InterPro" id="IPR014020">
    <property type="entry name" value="Tensin_C2-dom"/>
</dbReference>
<dbReference type="Pfam" id="PF00169">
    <property type="entry name" value="PH"/>
    <property type="match status" value="1"/>
</dbReference>
<dbReference type="SMART" id="SM01326">
    <property type="entry name" value="PTEN_C2"/>
    <property type="match status" value="1"/>
</dbReference>